<protein>
    <recommendedName>
        <fullName evidence="1">Integrase catalytic domain-containing protein</fullName>
    </recommendedName>
</protein>
<evidence type="ECO:0000313" key="3">
    <source>
        <dbReference type="Proteomes" id="UP000499080"/>
    </source>
</evidence>
<feature type="domain" description="Integrase catalytic" evidence="1">
    <location>
        <begin position="1"/>
        <end position="65"/>
    </location>
</feature>
<dbReference type="PANTHER" id="PTHR37984">
    <property type="entry name" value="PROTEIN CBG26694"/>
    <property type="match status" value="1"/>
</dbReference>
<gene>
    <name evidence="2" type="ORF">AVEN_266421_1</name>
</gene>
<evidence type="ECO:0000313" key="2">
    <source>
        <dbReference type="EMBL" id="GBM94395.1"/>
    </source>
</evidence>
<comment type="caution">
    <text evidence="2">The sequence shown here is derived from an EMBL/GenBank/DDBJ whole genome shotgun (WGS) entry which is preliminary data.</text>
</comment>
<dbReference type="InterPro" id="IPR012337">
    <property type="entry name" value="RNaseH-like_sf"/>
</dbReference>
<reference evidence="2 3" key="1">
    <citation type="journal article" date="2019" name="Sci. Rep.">
        <title>Orb-weaving spider Araneus ventricosus genome elucidates the spidroin gene catalogue.</title>
        <authorList>
            <person name="Kono N."/>
            <person name="Nakamura H."/>
            <person name="Ohtoshi R."/>
            <person name="Moran D.A.P."/>
            <person name="Shinohara A."/>
            <person name="Yoshida Y."/>
            <person name="Fujiwara M."/>
            <person name="Mori M."/>
            <person name="Tomita M."/>
            <person name="Arakawa K."/>
        </authorList>
    </citation>
    <scope>NUCLEOTIDE SEQUENCE [LARGE SCALE GENOMIC DNA]</scope>
</reference>
<proteinExistence type="predicted"/>
<sequence>MTALQPESDGMVERFNRTILNHLSLFVSKNQTDWDSHLPLILLAYRSAEHEVTGFTPAEVLLGRTLQLPCDILFRRPNETPSSPNEYMKNLEACFEGLRGFAKEQIKLANKQMKTHCDFRATNYHFKEGVLVWMYN</sequence>
<dbReference type="EMBL" id="BGPR01003965">
    <property type="protein sequence ID" value="GBM94395.1"/>
    <property type="molecule type" value="Genomic_DNA"/>
</dbReference>
<keyword evidence="3" id="KW-1185">Reference proteome</keyword>
<dbReference type="GO" id="GO:0003676">
    <property type="term" value="F:nucleic acid binding"/>
    <property type="evidence" value="ECO:0007669"/>
    <property type="project" value="InterPro"/>
</dbReference>
<dbReference type="Gene3D" id="3.30.420.10">
    <property type="entry name" value="Ribonuclease H-like superfamily/Ribonuclease H"/>
    <property type="match status" value="1"/>
</dbReference>
<dbReference type="GO" id="GO:0015074">
    <property type="term" value="P:DNA integration"/>
    <property type="evidence" value="ECO:0007669"/>
    <property type="project" value="InterPro"/>
</dbReference>
<accession>A0A4Y2JXB0</accession>
<dbReference type="AlphaFoldDB" id="A0A4Y2JXB0"/>
<dbReference type="PANTHER" id="PTHR37984:SF15">
    <property type="entry name" value="INTEGRASE CATALYTIC DOMAIN-CONTAINING PROTEIN"/>
    <property type="match status" value="1"/>
</dbReference>
<dbReference type="PROSITE" id="PS50994">
    <property type="entry name" value="INTEGRASE"/>
    <property type="match status" value="1"/>
</dbReference>
<name>A0A4Y2JXB0_ARAVE</name>
<dbReference type="InterPro" id="IPR050951">
    <property type="entry name" value="Retrovirus_Pol_polyprotein"/>
</dbReference>
<dbReference type="SUPFAM" id="SSF53098">
    <property type="entry name" value="Ribonuclease H-like"/>
    <property type="match status" value="1"/>
</dbReference>
<dbReference type="InterPro" id="IPR001584">
    <property type="entry name" value="Integrase_cat-core"/>
</dbReference>
<evidence type="ECO:0000259" key="1">
    <source>
        <dbReference type="PROSITE" id="PS50994"/>
    </source>
</evidence>
<dbReference type="OrthoDB" id="10030726at2759"/>
<dbReference type="Proteomes" id="UP000499080">
    <property type="component" value="Unassembled WGS sequence"/>
</dbReference>
<organism evidence="2 3">
    <name type="scientific">Araneus ventricosus</name>
    <name type="common">Orbweaver spider</name>
    <name type="synonym">Epeira ventricosa</name>
    <dbReference type="NCBI Taxonomy" id="182803"/>
    <lineage>
        <taxon>Eukaryota</taxon>
        <taxon>Metazoa</taxon>
        <taxon>Ecdysozoa</taxon>
        <taxon>Arthropoda</taxon>
        <taxon>Chelicerata</taxon>
        <taxon>Arachnida</taxon>
        <taxon>Araneae</taxon>
        <taxon>Araneomorphae</taxon>
        <taxon>Entelegynae</taxon>
        <taxon>Araneoidea</taxon>
        <taxon>Araneidae</taxon>
        <taxon>Araneus</taxon>
    </lineage>
</organism>
<dbReference type="InterPro" id="IPR036397">
    <property type="entry name" value="RNaseH_sf"/>
</dbReference>